<dbReference type="InterPro" id="IPR051948">
    <property type="entry name" value="Hsp70_co-chaperone_J-domain"/>
</dbReference>
<feature type="transmembrane region" description="Helical" evidence="3">
    <location>
        <begin position="241"/>
        <end position="259"/>
    </location>
</feature>
<organism evidence="5">
    <name type="scientific">uncultured Rubrobacteraceae bacterium</name>
    <dbReference type="NCBI Taxonomy" id="349277"/>
    <lineage>
        <taxon>Bacteria</taxon>
        <taxon>Bacillati</taxon>
        <taxon>Actinomycetota</taxon>
        <taxon>Rubrobacteria</taxon>
        <taxon>Rubrobacterales</taxon>
        <taxon>Rubrobacteraceae</taxon>
        <taxon>environmental samples</taxon>
    </lineage>
</organism>
<keyword evidence="3" id="KW-0472">Membrane</keyword>
<feature type="transmembrane region" description="Helical" evidence="3">
    <location>
        <begin position="159"/>
        <end position="181"/>
    </location>
</feature>
<dbReference type="CDD" id="cd06257">
    <property type="entry name" value="DnaJ"/>
    <property type="match status" value="1"/>
</dbReference>
<reference evidence="5" key="1">
    <citation type="submission" date="2020-02" db="EMBL/GenBank/DDBJ databases">
        <authorList>
            <person name="Meier V. D."/>
        </authorList>
    </citation>
    <scope>NUCLEOTIDE SEQUENCE</scope>
    <source>
        <strain evidence="5">AVDCRST_MAG55</strain>
    </source>
</reference>
<feature type="compositionally biased region" description="Gly residues" evidence="2">
    <location>
        <begin position="121"/>
        <end position="132"/>
    </location>
</feature>
<dbReference type="GO" id="GO:0051087">
    <property type="term" value="F:protein-folding chaperone binding"/>
    <property type="evidence" value="ECO:0007669"/>
    <property type="project" value="TreeGrafter"/>
</dbReference>
<protein>
    <submittedName>
        <fullName evidence="5">Chaperone protein DnaJ</fullName>
    </submittedName>
</protein>
<feature type="domain" description="J" evidence="4">
    <location>
        <begin position="6"/>
        <end position="68"/>
    </location>
</feature>
<evidence type="ECO:0000256" key="1">
    <source>
        <dbReference type="ARBA" id="ARBA00023186"/>
    </source>
</evidence>
<feature type="region of interest" description="Disordered" evidence="2">
    <location>
        <begin position="91"/>
        <end position="133"/>
    </location>
</feature>
<keyword evidence="3" id="KW-0812">Transmembrane</keyword>
<evidence type="ECO:0000313" key="5">
    <source>
        <dbReference type="EMBL" id="CAA9427263.1"/>
    </source>
</evidence>
<dbReference type="GO" id="GO:0051787">
    <property type="term" value="F:misfolded protein binding"/>
    <property type="evidence" value="ECO:0007669"/>
    <property type="project" value="TreeGrafter"/>
</dbReference>
<dbReference type="Pfam" id="PF00226">
    <property type="entry name" value="DnaJ"/>
    <property type="match status" value="1"/>
</dbReference>
<dbReference type="InterPro" id="IPR036869">
    <property type="entry name" value="J_dom_sf"/>
</dbReference>
<feature type="transmembrane region" description="Helical" evidence="3">
    <location>
        <begin position="187"/>
        <end position="210"/>
    </location>
</feature>
<dbReference type="SMART" id="SM00271">
    <property type="entry name" value="DnaJ"/>
    <property type="match status" value="1"/>
</dbReference>
<proteinExistence type="predicted"/>
<evidence type="ECO:0000259" key="4">
    <source>
        <dbReference type="PROSITE" id="PS50076"/>
    </source>
</evidence>
<name>A0A6J4Q110_9ACTN</name>
<keyword evidence="1" id="KW-0143">Chaperone</keyword>
<feature type="compositionally biased region" description="Basic and acidic residues" evidence="2">
    <location>
        <begin position="107"/>
        <end position="119"/>
    </location>
</feature>
<gene>
    <name evidence="5" type="ORF">AVDCRST_MAG55-2399</name>
</gene>
<keyword evidence="3" id="KW-1133">Transmembrane helix</keyword>
<dbReference type="GO" id="GO:0036503">
    <property type="term" value="P:ERAD pathway"/>
    <property type="evidence" value="ECO:0007669"/>
    <property type="project" value="TreeGrafter"/>
</dbReference>
<evidence type="ECO:0000256" key="3">
    <source>
        <dbReference type="SAM" id="Phobius"/>
    </source>
</evidence>
<feature type="transmembrane region" description="Helical" evidence="3">
    <location>
        <begin position="217"/>
        <end position="235"/>
    </location>
</feature>
<dbReference type="PANTHER" id="PTHR44360:SF1">
    <property type="entry name" value="DNAJ HOMOLOG SUBFAMILY B MEMBER 9"/>
    <property type="match status" value="1"/>
</dbReference>
<evidence type="ECO:0000256" key="2">
    <source>
        <dbReference type="SAM" id="MobiDB-lite"/>
    </source>
</evidence>
<accession>A0A6J4Q110</accession>
<dbReference type="InterPro" id="IPR001623">
    <property type="entry name" value="DnaJ_domain"/>
</dbReference>
<dbReference type="EMBL" id="CADCUZ010000114">
    <property type="protein sequence ID" value="CAA9427263.1"/>
    <property type="molecule type" value="Genomic_DNA"/>
</dbReference>
<dbReference type="AlphaFoldDB" id="A0A6J4Q110"/>
<dbReference type="PROSITE" id="PS50076">
    <property type="entry name" value="DNAJ_2"/>
    <property type="match status" value="1"/>
</dbReference>
<dbReference type="SUPFAM" id="SSF46565">
    <property type="entry name" value="Chaperone J-domain"/>
    <property type="match status" value="1"/>
</dbReference>
<dbReference type="PRINTS" id="PR00625">
    <property type="entry name" value="JDOMAIN"/>
</dbReference>
<sequence>MAKITNYYEVLGVRREASQVEIRNAYRNLAKELHPDHPGGSAEGFSRLQEANDVLSDPDRRREHDEALDLAHAADQLAGLNFDFDQADDDLSSRRRARESVGPSLGERLKGRFGRKEGPADSGGAGRGAGGRTRGRYDISETRWYEPHRFDPEPVTLKSGAVCFVGAFLAFIAAGQVGIWANGGSPGIFEFLTALKPFMFILYTLVGLLAGYLAFRAAGWAGLALVFVAALVVGSQGPESLLRFATVGIVTLLVVIWLGNRREVARR</sequence>
<dbReference type="PANTHER" id="PTHR44360">
    <property type="entry name" value="DNAJ HOMOLOG SUBFAMILY B MEMBER 9"/>
    <property type="match status" value="1"/>
</dbReference>
<dbReference type="Gene3D" id="1.10.287.110">
    <property type="entry name" value="DnaJ domain"/>
    <property type="match status" value="1"/>
</dbReference>